<dbReference type="InterPro" id="IPR001206">
    <property type="entry name" value="Diacylglycerol_kinase_cat_dom"/>
</dbReference>
<dbReference type="PROSITE" id="PS50146">
    <property type="entry name" value="DAGK"/>
    <property type="match status" value="1"/>
</dbReference>
<keyword evidence="7" id="KW-0444">Lipid biosynthesis</keyword>
<comment type="caution">
    <text evidence="11">The sequence shown here is derived from an EMBL/GenBank/DDBJ whole genome shotgun (WGS) entry which is preliminary data.</text>
</comment>
<dbReference type="Gene3D" id="3.40.50.10330">
    <property type="entry name" value="Probable inorganic polyphosphate/atp-NAD kinase, domain 1"/>
    <property type="match status" value="1"/>
</dbReference>
<dbReference type="InterPro" id="IPR045540">
    <property type="entry name" value="YegS/DAGK_C"/>
</dbReference>
<protein>
    <submittedName>
        <fullName evidence="11">Diacylglycerol kinase family protein</fullName>
    </submittedName>
</protein>
<dbReference type="Pfam" id="PF19279">
    <property type="entry name" value="YegS_C"/>
    <property type="match status" value="1"/>
</dbReference>
<evidence type="ECO:0000256" key="1">
    <source>
        <dbReference type="ARBA" id="ARBA00001946"/>
    </source>
</evidence>
<dbReference type="GO" id="GO:0016301">
    <property type="term" value="F:kinase activity"/>
    <property type="evidence" value="ECO:0007669"/>
    <property type="project" value="UniProtKB-KW"/>
</dbReference>
<comment type="cofactor">
    <cofactor evidence="1">
        <name>Mg(2+)</name>
        <dbReference type="ChEBI" id="CHEBI:18420"/>
    </cofactor>
</comment>
<evidence type="ECO:0000313" key="12">
    <source>
        <dbReference type="Proteomes" id="UP001500102"/>
    </source>
</evidence>
<dbReference type="PANTHER" id="PTHR12358">
    <property type="entry name" value="SPHINGOSINE KINASE"/>
    <property type="match status" value="1"/>
</dbReference>
<feature type="transmembrane region" description="Helical" evidence="9">
    <location>
        <begin position="6"/>
        <end position="24"/>
    </location>
</feature>
<keyword evidence="8" id="KW-1208">Phospholipid metabolism</keyword>
<dbReference type="InterPro" id="IPR016064">
    <property type="entry name" value="NAD/diacylglycerol_kinase_sf"/>
</dbReference>
<dbReference type="InterPro" id="IPR017438">
    <property type="entry name" value="ATP-NAD_kinase_N"/>
</dbReference>
<dbReference type="Pfam" id="PF00781">
    <property type="entry name" value="DAGK_cat"/>
    <property type="match status" value="1"/>
</dbReference>
<dbReference type="InterPro" id="IPR050187">
    <property type="entry name" value="Lipid_Phosphate_FormReg"/>
</dbReference>
<evidence type="ECO:0000256" key="5">
    <source>
        <dbReference type="ARBA" id="ARBA00022777"/>
    </source>
</evidence>
<evidence type="ECO:0000256" key="3">
    <source>
        <dbReference type="ARBA" id="ARBA00022679"/>
    </source>
</evidence>
<comment type="similarity">
    <text evidence="2">Belongs to the diacylglycerol/lipid kinase family.</text>
</comment>
<sequence>MRDWLLYLVIAGVLAFAASSWWGVRRLRAKHTRSAVWEQTHSPDLGRQKVAVVLNPIKARSAEARALIKAACAEAGWEPPGIFETTAEDPGFSQARAAVASGADVVLACGGDGTVRVVAEVLAGTDTAMGLIPLGTGNLLARNVHLEVNDLQGNVQAALFGHQRFIDTARMTVENARTGESAEHTFLVIAGMGMDAEVVSDTNDGLKKAVGWLAYTEAGVRHLPGRRKKVSIGLDDQPEQSRKIRSVLFANCGLIPGGIDFIPQAMIDDGMLDVVVMSPRSAIGWLAMYTKIVLKHKKDLPVMTYYRSGKITIRCSEPMPTQIDGDPSGEATTVTVQVAPGSLLVRVKDGAGGD</sequence>
<dbReference type="Gene3D" id="2.60.200.40">
    <property type="match status" value="1"/>
</dbReference>
<dbReference type="RefSeq" id="WP_344361521.1">
    <property type="nucleotide sequence ID" value="NZ_BAAAQB010000006.1"/>
</dbReference>
<evidence type="ECO:0000259" key="10">
    <source>
        <dbReference type="PROSITE" id="PS50146"/>
    </source>
</evidence>
<name>A0ABN2YGC7_9MICC</name>
<gene>
    <name evidence="11" type="ORF">GCM10009825_04240</name>
</gene>
<reference evidence="11 12" key="1">
    <citation type="journal article" date="2019" name="Int. J. Syst. Evol. Microbiol.">
        <title>The Global Catalogue of Microorganisms (GCM) 10K type strain sequencing project: providing services to taxonomists for standard genome sequencing and annotation.</title>
        <authorList>
            <consortium name="The Broad Institute Genomics Platform"/>
            <consortium name="The Broad Institute Genome Sequencing Center for Infectious Disease"/>
            <person name="Wu L."/>
            <person name="Ma J."/>
        </authorList>
    </citation>
    <scope>NUCLEOTIDE SEQUENCE [LARGE SCALE GENOMIC DNA]</scope>
    <source>
        <strain evidence="11 12">JCM 15921</strain>
    </source>
</reference>
<accession>A0ABN2YGC7</accession>
<organism evidence="11 12">
    <name type="scientific">Arthrobacter humicola</name>
    <dbReference type="NCBI Taxonomy" id="409291"/>
    <lineage>
        <taxon>Bacteria</taxon>
        <taxon>Bacillati</taxon>
        <taxon>Actinomycetota</taxon>
        <taxon>Actinomycetes</taxon>
        <taxon>Micrococcales</taxon>
        <taxon>Micrococcaceae</taxon>
        <taxon>Arthrobacter</taxon>
    </lineage>
</organism>
<evidence type="ECO:0000256" key="9">
    <source>
        <dbReference type="SAM" id="Phobius"/>
    </source>
</evidence>
<evidence type="ECO:0000313" key="11">
    <source>
        <dbReference type="EMBL" id="GAA2126800.1"/>
    </source>
</evidence>
<keyword evidence="9" id="KW-0472">Membrane</keyword>
<dbReference type="SUPFAM" id="SSF111331">
    <property type="entry name" value="NAD kinase/diacylglycerol kinase-like"/>
    <property type="match status" value="1"/>
</dbReference>
<keyword evidence="3" id="KW-0808">Transferase</keyword>
<keyword evidence="12" id="KW-1185">Reference proteome</keyword>
<keyword evidence="7" id="KW-0594">Phospholipid biosynthesis</keyword>
<keyword evidence="7" id="KW-0443">Lipid metabolism</keyword>
<proteinExistence type="inferred from homology"/>
<keyword evidence="5 11" id="KW-0418">Kinase</keyword>
<keyword evidence="6" id="KW-0067">ATP-binding</keyword>
<evidence type="ECO:0000256" key="8">
    <source>
        <dbReference type="ARBA" id="ARBA00023264"/>
    </source>
</evidence>
<evidence type="ECO:0000256" key="7">
    <source>
        <dbReference type="ARBA" id="ARBA00023209"/>
    </source>
</evidence>
<keyword evidence="9" id="KW-0812">Transmembrane</keyword>
<dbReference type="EMBL" id="BAAAQB010000006">
    <property type="protein sequence ID" value="GAA2126800.1"/>
    <property type="molecule type" value="Genomic_DNA"/>
</dbReference>
<evidence type="ECO:0000256" key="6">
    <source>
        <dbReference type="ARBA" id="ARBA00022840"/>
    </source>
</evidence>
<keyword evidence="4" id="KW-0547">Nucleotide-binding</keyword>
<dbReference type="PANTHER" id="PTHR12358:SF54">
    <property type="entry name" value="SPHINGOSINE KINASE RELATED PROTEIN"/>
    <property type="match status" value="1"/>
</dbReference>
<dbReference type="Proteomes" id="UP001500102">
    <property type="component" value="Unassembled WGS sequence"/>
</dbReference>
<evidence type="ECO:0000256" key="2">
    <source>
        <dbReference type="ARBA" id="ARBA00005983"/>
    </source>
</evidence>
<keyword evidence="9" id="KW-1133">Transmembrane helix</keyword>
<evidence type="ECO:0000256" key="4">
    <source>
        <dbReference type="ARBA" id="ARBA00022741"/>
    </source>
</evidence>
<feature type="domain" description="DAGKc" evidence="10">
    <location>
        <begin position="45"/>
        <end position="175"/>
    </location>
</feature>